<dbReference type="Pfam" id="PF16363">
    <property type="entry name" value="GDP_Man_Dehyd"/>
    <property type="match status" value="1"/>
</dbReference>
<feature type="domain" description="NAD(P)-binding" evidence="1">
    <location>
        <begin position="23"/>
        <end position="248"/>
    </location>
</feature>
<name>A0ABM8WTQ7_9BURK</name>
<dbReference type="InterPro" id="IPR013445">
    <property type="entry name" value="CDP_4_6_deHydtase"/>
</dbReference>
<proteinExistence type="predicted"/>
<dbReference type="SUPFAM" id="SSF51735">
    <property type="entry name" value="NAD(P)-binding Rossmann-fold domains"/>
    <property type="match status" value="1"/>
</dbReference>
<dbReference type="EMBL" id="CAJZAG010000004">
    <property type="protein sequence ID" value="CAG9170866.1"/>
    <property type="molecule type" value="Genomic_DNA"/>
</dbReference>
<dbReference type="PANTHER" id="PTHR43000">
    <property type="entry name" value="DTDP-D-GLUCOSE 4,6-DEHYDRATASE-RELATED"/>
    <property type="match status" value="1"/>
</dbReference>
<evidence type="ECO:0000313" key="2">
    <source>
        <dbReference type="EMBL" id="CAG9170866.1"/>
    </source>
</evidence>
<protein>
    <submittedName>
        <fullName evidence="2">CDP-glucose 4,6-dehydratase</fullName>
        <ecNumber evidence="2">4.2.1.45</ecNumber>
    </submittedName>
</protein>
<comment type="caution">
    <text evidence="2">The sequence shown here is derived from an EMBL/GenBank/DDBJ whole genome shotgun (WGS) entry which is preliminary data.</text>
</comment>
<dbReference type="Gene3D" id="3.90.25.10">
    <property type="entry name" value="UDP-galactose 4-epimerase, domain 1"/>
    <property type="match status" value="1"/>
</dbReference>
<sequence>MRGPADPNDVKDILAAYRGRRVFVTGHTGFKGAWLALLLARFEAQVSGYALAPNTEPSLFDVADVRSALVRHTIADIRDAATLAQAMQDAQPEIVLHLAAQPLVRASYRDPSQTWSTNVMGTVNVLEAVRACPSVRAVIVITTDKCYDNKEWLWGYRETDPLGGHDPYSASKAGTELVAASYRKSFLAERGVLLATARAGNVIGGGDWSEDRLIPDAARAAAAGRALEIRSPQATRPWQHVLEALHGYLRLGSRLLEGDAALADAFNFGPEPRDNLPVATVLRGLQSHWPELDWKHCPPPGAAPHEARNLYLDAARARTVLGLTPRWTLEEALAATARWYRTVQLEPSRARAITEQQIEQFCA</sequence>
<dbReference type="InterPro" id="IPR036291">
    <property type="entry name" value="NAD(P)-bd_dom_sf"/>
</dbReference>
<dbReference type="Gene3D" id="3.40.50.720">
    <property type="entry name" value="NAD(P)-binding Rossmann-like Domain"/>
    <property type="match status" value="1"/>
</dbReference>
<keyword evidence="2" id="KW-0456">Lyase</keyword>
<dbReference type="RefSeq" id="WP_223988683.1">
    <property type="nucleotide sequence ID" value="NZ_CAJZAG010000004.1"/>
</dbReference>
<evidence type="ECO:0000313" key="3">
    <source>
        <dbReference type="Proteomes" id="UP000706525"/>
    </source>
</evidence>
<gene>
    <name evidence="2" type="primary">rfbG</name>
    <name evidence="2" type="ORF">LMG32289_02177</name>
</gene>
<keyword evidence="3" id="KW-1185">Reference proteome</keyword>
<organism evidence="2 3">
    <name type="scientific">Cupriavidus pampae</name>
    <dbReference type="NCBI Taxonomy" id="659251"/>
    <lineage>
        <taxon>Bacteria</taxon>
        <taxon>Pseudomonadati</taxon>
        <taxon>Pseudomonadota</taxon>
        <taxon>Betaproteobacteria</taxon>
        <taxon>Burkholderiales</taxon>
        <taxon>Burkholderiaceae</taxon>
        <taxon>Cupriavidus</taxon>
    </lineage>
</organism>
<dbReference type="Proteomes" id="UP000706525">
    <property type="component" value="Unassembled WGS sequence"/>
</dbReference>
<dbReference type="InterPro" id="IPR016040">
    <property type="entry name" value="NAD(P)-bd_dom"/>
</dbReference>
<evidence type="ECO:0000259" key="1">
    <source>
        <dbReference type="Pfam" id="PF16363"/>
    </source>
</evidence>
<dbReference type="GO" id="GO:0047733">
    <property type="term" value="F:CDP-glucose 4,6-dehydratase activity"/>
    <property type="evidence" value="ECO:0007669"/>
    <property type="project" value="UniProtKB-EC"/>
</dbReference>
<accession>A0ABM8WTQ7</accession>
<dbReference type="NCBIfam" id="TIGR02622">
    <property type="entry name" value="CDP_4_6_dhtase"/>
    <property type="match status" value="1"/>
</dbReference>
<dbReference type="EC" id="4.2.1.45" evidence="2"/>
<reference evidence="2 3" key="1">
    <citation type="submission" date="2021-08" db="EMBL/GenBank/DDBJ databases">
        <authorList>
            <person name="Peeters C."/>
        </authorList>
    </citation>
    <scope>NUCLEOTIDE SEQUENCE [LARGE SCALE GENOMIC DNA]</scope>
    <source>
        <strain evidence="2 3">LMG 32289</strain>
    </source>
</reference>